<keyword evidence="2" id="KW-0378">Hydrolase</keyword>
<evidence type="ECO:0000313" key="8">
    <source>
        <dbReference type="Proteomes" id="UP000243077"/>
    </source>
</evidence>
<protein>
    <submittedName>
        <fullName evidence="7">Fn3 domain-containing protein</fullName>
    </submittedName>
</protein>
<dbReference type="GO" id="GO:0000272">
    <property type="term" value="P:polysaccharide catabolic process"/>
    <property type="evidence" value="ECO:0007669"/>
    <property type="project" value="UniProtKB-KW"/>
</dbReference>
<dbReference type="Gene3D" id="2.60.40.10">
    <property type="entry name" value="Immunoglobulins"/>
    <property type="match status" value="1"/>
</dbReference>
<evidence type="ECO:0000256" key="5">
    <source>
        <dbReference type="SAM" id="Phobius"/>
    </source>
</evidence>
<keyword evidence="5" id="KW-1133">Transmembrane helix</keyword>
<dbReference type="SUPFAM" id="SSF49265">
    <property type="entry name" value="Fibronectin type III"/>
    <property type="match status" value="1"/>
</dbReference>
<accession>A0A2L2BPU7</accession>
<feature type="compositionally biased region" description="Polar residues" evidence="4">
    <location>
        <begin position="550"/>
        <end position="560"/>
    </location>
</feature>
<dbReference type="InterPro" id="IPR042229">
    <property type="entry name" value="Listeria/Bacterioides_rpt_sf"/>
</dbReference>
<proteinExistence type="predicted"/>
<dbReference type="Pfam" id="PF00041">
    <property type="entry name" value="fn3"/>
    <property type="match status" value="1"/>
</dbReference>
<dbReference type="InterPro" id="IPR003961">
    <property type="entry name" value="FN3_dom"/>
</dbReference>
<dbReference type="SMART" id="SM00060">
    <property type="entry name" value="FN3"/>
    <property type="match status" value="1"/>
</dbReference>
<evidence type="ECO:0000256" key="1">
    <source>
        <dbReference type="ARBA" id="ARBA00004196"/>
    </source>
</evidence>
<evidence type="ECO:0000256" key="3">
    <source>
        <dbReference type="ARBA" id="ARBA00023326"/>
    </source>
</evidence>
<comment type="subcellular location">
    <subcellularLocation>
        <location evidence="1">Cell envelope</location>
    </subcellularLocation>
</comment>
<organism evidence="7 8">
    <name type="scientific">Pontimonas salivibrio</name>
    <dbReference type="NCBI Taxonomy" id="1159327"/>
    <lineage>
        <taxon>Bacteria</taxon>
        <taxon>Bacillati</taxon>
        <taxon>Actinomycetota</taxon>
        <taxon>Actinomycetes</taxon>
        <taxon>Micrococcales</taxon>
        <taxon>Microbacteriaceae</taxon>
        <taxon>Pontimonas</taxon>
    </lineage>
</organism>
<keyword evidence="5" id="KW-0472">Membrane</keyword>
<name>A0A2L2BPU7_9MICO</name>
<keyword evidence="5" id="KW-0812">Transmembrane</keyword>
<dbReference type="InterPro" id="IPR013783">
    <property type="entry name" value="Ig-like_fold"/>
</dbReference>
<dbReference type="GO" id="GO:0030313">
    <property type="term" value="C:cell envelope"/>
    <property type="evidence" value="ECO:0007669"/>
    <property type="project" value="UniProtKB-SubCell"/>
</dbReference>
<gene>
    <name evidence="7" type="ORF">C3B54_11703</name>
</gene>
<evidence type="ECO:0000256" key="2">
    <source>
        <dbReference type="ARBA" id="ARBA00023295"/>
    </source>
</evidence>
<dbReference type="EMBL" id="CP026923">
    <property type="protein sequence ID" value="AVG23685.1"/>
    <property type="molecule type" value="Genomic_DNA"/>
</dbReference>
<dbReference type="Pfam" id="PF09479">
    <property type="entry name" value="Flg_new"/>
    <property type="match status" value="1"/>
</dbReference>
<sequence>MQKREAAKPSPRTLSRLRGLGLLALAVAMLSHGVPLAHSPQQSFASGTFTVEFDGNNSQHQGGVVTGSVPADVSAAANSELTLPGKGDLARFGFTFEGWQADGAGATYEEGDTYTVTADVTFSAQWGIPEAARLFHLGDEQQLEMPSTAGMRGLTTDGISLFYVTGDQTNAVVSRVGVDGTDQDDLTVTGDDALTVITSVASGNRDLAYSSGHIWVREDGTAESKLYAISVASGVMVEVDLPSGKPFFDGQTWLTGNIIDFPDGRIGAVSRNKQALDSAQSKDGTSPLVCPVGFYCKVLRLYDVVYDSDTPSNPPTLTHSEDILLADDDARIEGTDSTTCWNATTVPSGTNGWPCDDHGIATDGTYLYQSHHSRGYKVWALQSNAPSYVVFNGDGTKILTADEDACGAASGVSGGLCPISGPYASGAIMSNATYFTRDHVNERYMMGDFGNPSSGVLVTESRTPPPGGPGEVDAPSAPRSVSAVGGDQQAVISWSAPITGAPIVSYTVTASPGSETCVTSGTTCTIASLTNGTAYTFSVVARNVGGASPFATSNGVSPQTPGGDDSEEEPQTGTSSSKTPSSGLVPPTIPTTPPSGGRTAPDTETVSVSVKPVGQPVRRPGSVFDPNAPSRATVGGLPTSLRQIPLGPDGVSVVAGAFQFGVSLDRRNGGEIRTAAFSDSLELFMPEVQPAGVSGKGSYPGSFVQLWLPGTGSDSREIARIPVRSDGTFASTVSFQADALQQPVPVGRQVLQVVGYDEDGNQTVVDMTINIGQGAPAPEPNRQVGELPALGAGQSLATSGGLPQEVSVTGIPEAGNVVVEGPDWMINVNADRDNGVVETDEGQVLVRLDQSSVGTTSGSGFMAGTLASVWLFSEPTLMATVTVDDNGEFSSEFLVDARLIAPGEHTLQVQGIGNDGLLKAANLGVLVEQPVVLTSEGASSWLFWVVGVLLLALLLILFFSLARRRRSERA</sequence>
<dbReference type="Gene3D" id="2.60.40.4270">
    <property type="entry name" value="Listeria-Bacteroides repeat domain"/>
    <property type="match status" value="1"/>
</dbReference>
<dbReference type="GO" id="GO:0016798">
    <property type="term" value="F:hydrolase activity, acting on glycosyl bonds"/>
    <property type="evidence" value="ECO:0007669"/>
    <property type="project" value="UniProtKB-KW"/>
</dbReference>
<feature type="domain" description="Fibronectin type-III" evidence="6">
    <location>
        <begin position="474"/>
        <end position="563"/>
    </location>
</feature>
<keyword evidence="8" id="KW-1185">Reference proteome</keyword>
<dbReference type="AlphaFoldDB" id="A0A2L2BPU7"/>
<feature type="region of interest" description="Disordered" evidence="4">
    <location>
        <begin position="549"/>
        <end position="636"/>
    </location>
</feature>
<feature type="region of interest" description="Disordered" evidence="4">
    <location>
        <begin position="460"/>
        <end position="485"/>
    </location>
</feature>
<dbReference type="InterPro" id="IPR036116">
    <property type="entry name" value="FN3_sf"/>
</dbReference>
<feature type="transmembrane region" description="Helical" evidence="5">
    <location>
        <begin position="941"/>
        <end position="962"/>
    </location>
</feature>
<evidence type="ECO:0000259" key="6">
    <source>
        <dbReference type="PROSITE" id="PS50853"/>
    </source>
</evidence>
<keyword evidence="2" id="KW-0326">Glycosidase</keyword>
<evidence type="ECO:0000313" key="7">
    <source>
        <dbReference type="EMBL" id="AVG23685.1"/>
    </source>
</evidence>
<dbReference type="Proteomes" id="UP000243077">
    <property type="component" value="Chromosome"/>
</dbReference>
<dbReference type="InterPro" id="IPR013378">
    <property type="entry name" value="InlB-like_B-rpt"/>
</dbReference>
<keyword evidence="3" id="KW-0119">Carbohydrate metabolism</keyword>
<reference evidence="7 8" key="1">
    <citation type="submission" date="2018-02" db="EMBL/GenBank/DDBJ databases">
        <title>Complete genome of the streamlined marine actinobacterium Pontimonas salivibrio CL-TW6 adapted to coastal planktonic lifestype.</title>
        <authorList>
            <person name="Cho B.C."/>
            <person name="Hardies S.C."/>
            <person name="Jang G.I."/>
            <person name="Hwang C.Y."/>
        </authorList>
    </citation>
    <scope>NUCLEOTIDE SEQUENCE [LARGE SCALE GENOMIC DNA]</scope>
    <source>
        <strain evidence="7 8">CL-TW6</strain>
    </source>
</reference>
<feature type="compositionally biased region" description="Low complexity" evidence="4">
    <location>
        <begin position="572"/>
        <end position="583"/>
    </location>
</feature>
<dbReference type="KEGG" id="psai:C3B54_11703"/>
<evidence type="ECO:0000256" key="4">
    <source>
        <dbReference type="SAM" id="MobiDB-lite"/>
    </source>
</evidence>
<keyword evidence="3" id="KW-0624">Polysaccharide degradation</keyword>
<dbReference type="PROSITE" id="PS50853">
    <property type="entry name" value="FN3"/>
    <property type="match status" value="1"/>
</dbReference>
<dbReference type="CDD" id="cd00063">
    <property type="entry name" value="FN3"/>
    <property type="match status" value="1"/>
</dbReference>